<dbReference type="PROSITE" id="PS01124">
    <property type="entry name" value="HTH_ARAC_FAMILY_2"/>
    <property type="match status" value="1"/>
</dbReference>
<name>A0ABS7HF42_9HYPH</name>
<evidence type="ECO:0000256" key="2">
    <source>
        <dbReference type="ARBA" id="ARBA00023163"/>
    </source>
</evidence>
<evidence type="ECO:0000259" key="3">
    <source>
        <dbReference type="PROSITE" id="PS01124"/>
    </source>
</evidence>
<dbReference type="PANTHER" id="PTHR43436:SF1">
    <property type="entry name" value="TRANSCRIPTIONAL REGULATORY PROTEIN"/>
    <property type="match status" value="1"/>
</dbReference>
<dbReference type="InterPro" id="IPR018060">
    <property type="entry name" value="HTH_AraC"/>
</dbReference>
<organism evidence="4 5">
    <name type="scientific">Rhizobium herbae</name>
    <dbReference type="NCBI Taxonomy" id="508661"/>
    <lineage>
        <taxon>Bacteria</taxon>
        <taxon>Pseudomonadati</taxon>
        <taxon>Pseudomonadota</taxon>
        <taxon>Alphaproteobacteria</taxon>
        <taxon>Hyphomicrobiales</taxon>
        <taxon>Rhizobiaceae</taxon>
        <taxon>Rhizobium/Agrobacterium group</taxon>
        <taxon>Rhizobium</taxon>
    </lineage>
</organism>
<reference evidence="4 5" key="1">
    <citation type="journal article" date="2021" name="MBio">
        <title>Poor Competitiveness of Bradyrhizobium in Pigeon Pea Root Colonization in Indian Soils.</title>
        <authorList>
            <person name="Chalasani D."/>
            <person name="Basu A."/>
            <person name="Pullabhotla S.V.S.R.N."/>
            <person name="Jorrin B."/>
            <person name="Neal A.L."/>
            <person name="Poole P.S."/>
            <person name="Podile A.R."/>
            <person name="Tkacz A."/>
        </authorList>
    </citation>
    <scope>NUCLEOTIDE SEQUENCE [LARGE SCALE GENOMIC DNA]</scope>
    <source>
        <strain evidence="4 5">HU44</strain>
    </source>
</reference>
<keyword evidence="2" id="KW-0804">Transcription</keyword>
<comment type="caution">
    <text evidence="4">The sequence shown here is derived from an EMBL/GenBank/DDBJ whole genome shotgun (WGS) entry which is preliminary data.</text>
</comment>
<protein>
    <submittedName>
        <fullName evidence="4">AraC family transcriptional regulator</fullName>
    </submittedName>
</protein>
<dbReference type="InterPro" id="IPR009057">
    <property type="entry name" value="Homeodomain-like_sf"/>
</dbReference>
<dbReference type="Gene3D" id="1.10.10.60">
    <property type="entry name" value="Homeodomain-like"/>
    <property type="match status" value="2"/>
</dbReference>
<feature type="domain" description="HTH araC/xylS-type" evidence="3">
    <location>
        <begin position="192"/>
        <end position="290"/>
    </location>
</feature>
<dbReference type="RefSeq" id="WP_220373397.1">
    <property type="nucleotide sequence ID" value="NZ_JAEUAO010000005.1"/>
</dbReference>
<dbReference type="Proteomes" id="UP000757604">
    <property type="component" value="Unassembled WGS sequence"/>
</dbReference>
<evidence type="ECO:0000256" key="1">
    <source>
        <dbReference type="ARBA" id="ARBA00023015"/>
    </source>
</evidence>
<evidence type="ECO:0000313" key="5">
    <source>
        <dbReference type="Proteomes" id="UP000757604"/>
    </source>
</evidence>
<dbReference type="EMBL" id="JAEUAO010000005">
    <property type="protein sequence ID" value="MBW9065420.1"/>
    <property type="molecule type" value="Genomic_DNA"/>
</dbReference>
<accession>A0ABS7HF42</accession>
<evidence type="ECO:0000313" key="4">
    <source>
        <dbReference type="EMBL" id="MBW9065420.1"/>
    </source>
</evidence>
<dbReference type="SMART" id="SM00342">
    <property type="entry name" value="HTH_ARAC"/>
    <property type="match status" value="1"/>
</dbReference>
<dbReference type="InterPro" id="IPR009594">
    <property type="entry name" value="Tscrpt_reg_HTH_AraC_N"/>
</dbReference>
<dbReference type="SUPFAM" id="SSF46689">
    <property type="entry name" value="Homeodomain-like"/>
    <property type="match status" value="2"/>
</dbReference>
<proteinExistence type="predicted"/>
<keyword evidence="1" id="KW-0805">Transcription regulation</keyword>
<dbReference type="Pfam" id="PF12833">
    <property type="entry name" value="HTH_18"/>
    <property type="match status" value="1"/>
</dbReference>
<sequence length="301" mass="33877">MYDIENLAALMDKHTHQDGVLPTAIPRVFLIRASHPTTPLHVLHAPAVCIIAQGEKQVMLADRIYRYDRSRYLTVSVDLPVVGQIISATAERPYLCFRIDLDPMLLSEIMIAAGHMENEERGAATSGLFLNDATPDLIEAAIRLIRLLDSPRDIAMLSPLIERELLYRLLVGPQGGQLRQIAYGESRLRQVNAAIGWIRRNFDKPLRIEDMAEQARMSTSSFHQHFKDVTAMSPLQYQKQLRLQEARRLILGQALDAATAAHTVGYESPSQFSREYARLFGAPPLRDIARLKASPDYLLQA</sequence>
<dbReference type="PANTHER" id="PTHR43436">
    <property type="entry name" value="ARAC-FAMILY TRANSCRIPTIONAL REGULATOR"/>
    <property type="match status" value="1"/>
</dbReference>
<keyword evidence="5" id="KW-1185">Reference proteome</keyword>
<gene>
    <name evidence="4" type="ORF">JNB71_19130</name>
</gene>
<dbReference type="Pfam" id="PF06719">
    <property type="entry name" value="AraC_N"/>
    <property type="match status" value="1"/>
</dbReference>